<accession>A0AAJ5WUS2</accession>
<name>A0AAJ5WUS2_9BACT</name>
<evidence type="ECO:0000259" key="4">
    <source>
        <dbReference type="Pfam" id="PF00294"/>
    </source>
</evidence>
<protein>
    <submittedName>
        <fullName evidence="5">Carbohydrate kinase</fullName>
    </submittedName>
</protein>
<dbReference type="InterPro" id="IPR050306">
    <property type="entry name" value="PfkB_Carbo_kinase"/>
</dbReference>
<reference evidence="5" key="1">
    <citation type="submission" date="2023-03" db="EMBL/GenBank/DDBJ databases">
        <title>Andean soil-derived lignocellulolytic bacterial consortium as a source of novel taxa and putative plastic-active enzymes.</title>
        <authorList>
            <person name="Diaz-Garcia L."/>
            <person name="Chuvochina M."/>
            <person name="Feuerriegel G."/>
            <person name="Bunk B."/>
            <person name="Sproer C."/>
            <person name="Streit W.R."/>
            <person name="Rodriguez L.M."/>
            <person name="Overmann J."/>
            <person name="Jimenez D.J."/>
        </authorList>
    </citation>
    <scope>NUCLEOTIDE SEQUENCE</scope>
    <source>
        <strain evidence="5">MAG 7</strain>
    </source>
</reference>
<comment type="similarity">
    <text evidence="1">Belongs to the carbohydrate kinase PfkB family.</text>
</comment>
<evidence type="ECO:0000256" key="2">
    <source>
        <dbReference type="ARBA" id="ARBA00022679"/>
    </source>
</evidence>
<dbReference type="CDD" id="cd01167">
    <property type="entry name" value="bac_FRK"/>
    <property type="match status" value="1"/>
</dbReference>
<evidence type="ECO:0000256" key="1">
    <source>
        <dbReference type="ARBA" id="ARBA00010688"/>
    </source>
</evidence>
<dbReference type="EMBL" id="CP119311">
    <property type="protein sequence ID" value="WEK35983.1"/>
    <property type="molecule type" value="Genomic_DNA"/>
</dbReference>
<organism evidence="5 6">
    <name type="scientific">Candidatus Pseudobacter hemicellulosilyticus</name>
    <dbReference type="NCBI Taxonomy" id="3121375"/>
    <lineage>
        <taxon>Bacteria</taxon>
        <taxon>Pseudomonadati</taxon>
        <taxon>Bacteroidota</taxon>
        <taxon>Chitinophagia</taxon>
        <taxon>Chitinophagales</taxon>
        <taxon>Chitinophagaceae</taxon>
        <taxon>Pseudobacter</taxon>
    </lineage>
</organism>
<dbReference type="InterPro" id="IPR029056">
    <property type="entry name" value="Ribokinase-like"/>
</dbReference>
<dbReference type="InterPro" id="IPR011611">
    <property type="entry name" value="PfkB_dom"/>
</dbReference>
<dbReference type="AlphaFoldDB" id="A0AAJ5WUS2"/>
<dbReference type="SUPFAM" id="SSF53613">
    <property type="entry name" value="Ribokinase-like"/>
    <property type="match status" value="1"/>
</dbReference>
<evidence type="ECO:0000313" key="5">
    <source>
        <dbReference type="EMBL" id="WEK35983.1"/>
    </source>
</evidence>
<gene>
    <name evidence="5" type="ORF">P0Y53_00595</name>
</gene>
<dbReference type="GO" id="GO:0016301">
    <property type="term" value="F:kinase activity"/>
    <property type="evidence" value="ECO:0007669"/>
    <property type="project" value="UniProtKB-KW"/>
</dbReference>
<proteinExistence type="inferred from homology"/>
<dbReference type="Pfam" id="PF00294">
    <property type="entry name" value="PfkB"/>
    <property type="match status" value="1"/>
</dbReference>
<dbReference type="PANTHER" id="PTHR43085">
    <property type="entry name" value="HEXOKINASE FAMILY MEMBER"/>
    <property type="match status" value="1"/>
</dbReference>
<dbReference type="InterPro" id="IPR002173">
    <property type="entry name" value="Carboh/pur_kinase_PfkB_CS"/>
</dbReference>
<keyword evidence="3 5" id="KW-0418">Kinase</keyword>
<dbReference type="PROSITE" id="PS00584">
    <property type="entry name" value="PFKB_KINASES_2"/>
    <property type="match status" value="1"/>
</dbReference>
<sequence>MTPQSFAPVACFGEILWDLLPSGRRLGGAPFNVCYHLGQLGLPARMISCLGDDPSGADVRALLAEQQLPASYVQTVQHAPTGYVFATEVAPQEMQYEIVEDVAWDEIGITPEAIQLVDSAPYFVFGSLVARGATSRATLFALLEAAQRPVFDVNLRPPFYSEPLIHSLLEKTSILKINENELTILADWFGLKGSTGQQLEALASRYSLEEILLTRGAHGAMAWKEGQHWSCEGIPTKVADTVGSGDAFLAAYLTSSTAGAPIPQRLEAANRLAAWVTQWHGGCPPYDDHVLHRFKLSIIKT</sequence>
<evidence type="ECO:0000256" key="3">
    <source>
        <dbReference type="ARBA" id="ARBA00022777"/>
    </source>
</evidence>
<feature type="domain" description="Carbohydrate kinase PfkB" evidence="4">
    <location>
        <begin position="25"/>
        <end position="285"/>
    </location>
</feature>
<dbReference type="Gene3D" id="3.40.1190.20">
    <property type="match status" value="1"/>
</dbReference>
<keyword evidence="2" id="KW-0808">Transferase</keyword>
<dbReference type="Proteomes" id="UP001220610">
    <property type="component" value="Chromosome"/>
</dbReference>
<evidence type="ECO:0000313" key="6">
    <source>
        <dbReference type="Proteomes" id="UP001220610"/>
    </source>
</evidence>
<dbReference type="PANTHER" id="PTHR43085:SF57">
    <property type="entry name" value="CARBOHYDRATE KINASE PFKB DOMAIN-CONTAINING PROTEIN"/>
    <property type="match status" value="1"/>
</dbReference>